<keyword evidence="4" id="KW-0812">Transmembrane</keyword>
<feature type="transmembrane region" description="Helical" evidence="4">
    <location>
        <begin position="285"/>
        <end position="303"/>
    </location>
</feature>
<keyword evidence="4" id="KW-1133">Transmembrane helix</keyword>
<comment type="similarity">
    <text evidence="1">Belongs to the glycosyltransferase 2 family.</text>
</comment>
<dbReference type="Gene3D" id="3.90.550.10">
    <property type="entry name" value="Spore Coat Polysaccharide Biosynthesis Protein SpsA, Chain A"/>
    <property type="match status" value="1"/>
</dbReference>
<evidence type="ECO:0000256" key="4">
    <source>
        <dbReference type="SAM" id="Phobius"/>
    </source>
</evidence>
<dbReference type="GO" id="GO:0016757">
    <property type="term" value="F:glycosyltransferase activity"/>
    <property type="evidence" value="ECO:0007669"/>
    <property type="project" value="UniProtKB-KW"/>
</dbReference>
<name>A0A5J4J3G7_9FLAO</name>
<reference evidence="6 7" key="1">
    <citation type="submission" date="2019-08" db="EMBL/GenBank/DDBJ databases">
        <title>Draft genome sequence of Ulvibacter marinus type strain NBRC 109484.</title>
        <authorList>
            <person name="Kawano K."/>
            <person name="Ushijima N."/>
            <person name="Kihara M."/>
            <person name="Itoh H."/>
        </authorList>
    </citation>
    <scope>NUCLEOTIDE SEQUENCE [LARGE SCALE GENOMIC DNA]</scope>
    <source>
        <strain evidence="6 7">NBRC 109484</strain>
    </source>
</reference>
<sequence>MEIPTSEISIIETTSVSFTIVIPFRNEEAHLLNLVNSLNALKFPKDRFEIIFINDESNDSSIHIINKTIEPSINYTILENVLRTNSPKKDAITLAISKAKGTWIVTTDADCEVPKTWLIEYTKAIKTFDAKMLCAPVSINDSKGLLSKYQQADILSLQGVTMGSFGTGNPLLCNGANLAFEKKAFQLVNGYEGNSHLASGDDVFMLQKMKAKFPDRVHFLKSNDAIVITQPVTSWSALINQRIRWASKTAKVKHKSSLMLGLLVFMVNFLWIIILILGILAISTWYNAAVFIFLKIVVDALFIKKMKLWMGIQLSFLHILLSGFIYPFITCFVTIKSQFFNYQWKGRLY</sequence>
<proteinExistence type="inferred from homology"/>
<dbReference type="PANTHER" id="PTHR43630:SF1">
    <property type="entry name" value="POLY-BETA-1,6-N-ACETYL-D-GLUCOSAMINE SYNTHASE"/>
    <property type="match status" value="1"/>
</dbReference>
<evidence type="ECO:0000256" key="3">
    <source>
        <dbReference type="ARBA" id="ARBA00022679"/>
    </source>
</evidence>
<evidence type="ECO:0000313" key="7">
    <source>
        <dbReference type="Proteomes" id="UP000326509"/>
    </source>
</evidence>
<evidence type="ECO:0000313" key="6">
    <source>
        <dbReference type="EMBL" id="GER60423.1"/>
    </source>
</evidence>
<dbReference type="RefSeq" id="WP_161596101.1">
    <property type="nucleotide sequence ID" value="NZ_BKCG01000007.1"/>
</dbReference>
<dbReference type="SUPFAM" id="SSF53448">
    <property type="entry name" value="Nucleotide-diphospho-sugar transferases"/>
    <property type="match status" value="1"/>
</dbReference>
<feature type="domain" description="Glycosyltransferase 2-like" evidence="5">
    <location>
        <begin position="19"/>
        <end position="162"/>
    </location>
</feature>
<keyword evidence="4" id="KW-0472">Membrane</keyword>
<dbReference type="InterPro" id="IPR029044">
    <property type="entry name" value="Nucleotide-diphossugar_trans"/>
</dbReference>
<organism evidence="6 7">
    <name type="scientific">Patiriisocius marinus</name>
    <dbReference type="NCBI Taxonomy" id="1397112"/>
    <lineage>
        <taxon>Bacteria</taxon>
        <taxon>Pseudomonadati</taxon>
        <taxon>Bacteroidota</taxon>
        <taxon>Flavobacteriia</taxon>
        <taxon>Flavobacteriales</taxon>
        <taxon>Flavobacteriaceae</taxon>
        <taxon>Patiriisocius</taxon>
    </lineage>
</organism>
<keyword evidence="2" id="KW-0328">Glycosyltransferase</keyword>
<dbReference type="InterPro" id="IPR001173">
    <property type="entry name" value="Glyco_trans_2-like"/>
</dbReference>
<accession>A0A5J4J3G7</accession>
<evidence type="ECO:0000259" key="5">
    <source>
        <dbReference type="Pfam" id="PF00535"/>
    </source>
</evidence>
<dbReference type="OrthoDB" id="9805625at2"/>
<dbReference type="CDD" id="cd04192">
    <property type="entry name" value="GT_2_like_e"/>
    <property type="match status" value="1"/>
</dbReference>
<feature type="transmembrane region" description="Helical" evidence="4">
    <location>
        <begin position="315"/>
        <end position="335"/>
    </location>
</feature>
<comment type="caution">
    <text evidence="6">The sequence shown here is derived from an EMBL/GenBank/DDBJ whole genome shotgun (WGS) entry which is preliminary data.</text>
</comment>
<dbReference type="PANTHER" id="PTHR43630">
    <property type="entry name" value="POLY-BETA-1,6-N-ACETYL-D-GLUCOSAMINE SYNTHASE"/>
    <property type="match status" value="1"/>
</dbReference>
<protein>
    <submittedName>
        <fullName evidence="6">Glycosyl transferase</fullName>
    </submittedName>
</protein>
<evidence type="ECO:0000256" key="2">
    <source>
        <dbReference type="ARBA" id="ARBA00022676"/>
    </source>
</evidence>
<dbReference type="Pfam" id="PF00535">
    <property type="entry name" value="Glycos_transf_2"/>
    <property type="match status" value="1"/>
</dbReference>
<dbReference type="EMBL" id="BKCG01000007">
    <property type="protein sequence ID" value="GER60423.1"/>
    <property type="molecule type" value="Genomic_DNA"/>
</dbReference>
<gene>
    <name evidence="6" type="ORF">ULMA_25310</name>
</gene>
<keyword evidence="7" id="KW-1185">Reference proteome</keyword>
<dbReference type="AlphaFoldDB" id="A0A5J4J3G7"/>
<keyword evidence="3 6" id="KW-0808">Transferase</keyword>
<dbReference type="Proteomes" id="UP000326509">
    <property type="component" value="Unassembled WGS sequence"/>
</dbReference>
<feature type="transmembrane region" description="Helical" evidence="4">
    <location>
        <begin position="258"/>
        <end position="279"/>
    </location>
</feature>
<evidence type="ECO:0000256" key="1">
    <source>
        <dbReference type="ARBA" id="ARBA00006739"/>
    </source>
</evidence>